<name>A0A8J7TTD0_9PROT</name>
<reference evidence="1" key="1">
    <citation type="submission" date="2021-02" db="EMBL/GenBank/DDBJ databases">
        <title>Thiocyanate and organic carbon inputs drive convergent selection for specific autotrophic Afipia and Thiobacillus strains within complex microbiomes.</title>
        <authorList>
            <person name="Huddy R.J."/>
            <person name="Sachdeva R."/>
            <person name="Kadzinga F."/>
            <person name="Kantor R.S."/>
            <person name="Harrison S.T.L."/>
            <person name="Banfield J.F."/>
        </authorList>
    </citation>
    <scope>NUCLEOTIDE SEQUENCE</scope>
    <source>
        <strain evidence="1">SCN18_10_11_15_R4_P_38_20</strain>
    </source>
</reference>
<proteinExistence type="predicted"/>
<evidence type="ECO:0000313" key="1">
    <source>
        <dbReference type="EMBL" id="MBN9413261.1"/>
    </source>
</evidence>
<dbReference type="AlphaFoldDB" id="A0A8J7TTD0"/>
<gene>
    <name evidence="1" type="ORF">J0H12_04990</name>
</gene>
<dbReference type="EMBL" id="JAFKGL010000019">
    <property type="protein sequence ID" value="MBN9413261.1"/>
    <property type="molecule type" value="Genomic_DNA"/>
</dbReference>
<sequence>MSNYNLLTVFFVKLLITTSLFSSDVSMEYTCDPSASDAGKNVPSPRTLVASNSYEEYLPPLDLRKEIGFLRRPDDEREPRRGIVRDIPAIRSLELINLQAYHQIQLKPERDVTELDNSFMPFPIVNCDTTKEKYLYEQQEKRNKFYSEDVNKRESFKPLSHPNILEKGEFDIIKGPRRDPEEWVLSSIIELKILISRMESWISRVKEEKEIKEKILAEYEEGKKKNKSLGIWSYEAWKNWHDNYGFDGGRYRSLYQKYAFEIFLRKEKDQQDPLEIIQQEDGTFEKLRTNLKNLMSVYQGGEIIVYEKNKKIKKVVPGLLKEYHSYHKQIQELDLKLIKVGLLTSAEIVQDSTIKDPSKQVSLPSVFYVMGQKSGRWLVQELGGWIEQDSTKWLEQESGEWREGASSEWMAQEVMPFDMAKVYEFIKESYKKFEERIFIIGLGQKQMSVLQDDLLLKFPTFFVNFGPVRKTTVTWGLSLKPMDILTLMKEKDASEQDLSSTIGLSQIELDALKEQYESKAEEVKREFKTPDLSFENLRKILEKRQENQESIEGKEGFGFFGMEEDEELFSSEEEQKTYLEFLQSEEPQKPNADLFISFMNLREKKSQQQKAHNELIKSLVQLRKEHMKESIQAQFQSTLQELPSEGLQRIKVVVNDDMLKKWTLQEVFSILQEVYKPDQYVNPSIDWEIISSRNEIMLCLGLEKQLIDIPLEEKGEISNVRDIFQD</sequence>
<protein>
    <submittedName>
        <fullName evidence="1">Uncharacterized protein</fullName>
    </submittedName>
</protein>
<dbReference type="Proteomes" id="UP000664414">
    <property type="component" value="Unassembled WGS sequence"/>
</dbReference>
<accession>A0A8J7TTD0</accession>
<comment type="caution">
    <text evidence="1">The sequence shown here is derived from an EMBL/GenBank/DDBJ whole genome shotgun (WGS) entry which is preliminary data.</text>
</comment>
<evidence type="ECO:0000313" key="2">
    <source>
        <dbReference type="Proteomes" id="UP000664414"/>
    </source>
</evidence>
<organism evidence="1 2">
    <name type="scientific">Candidatus Paracaedimonas acanthamoebae</name>
    <dbReference type="NCBI Taxonomy" id="244581"/>
    <lineage>
        <taxon>Bacteria</taxon>
        <taxon>Pseudomonadati</taxon>
        <taxon>Pseudomonadota</taxon>
        <taxon>Alphaproteobacteria</taxon>
        <taxon>Holosporales</taxon>
        <taxon>Caedimonadaceae</taxon>
        <taxon>Candidatus Paracaedimonas</taxon>
    </lineage>
</organism>